<sequence length="365" mass="39197">MYNAVIVQAKRTPVGKKNGIFNKRPPHELAAPVLRHLGERVASEIDDVILGNIVGPGGNIARLAALEAGLPLHVPGLTIDRQCSAGLEAIRLACCLIKGGAGKVYLAGGTESTSTSPYPARARFAPDSIGDPDMGVAAEYVARDYAVSREQQDEWTRVSYERSWAAFEQGLYEQEIVPVGSLETDEEFHKKRDIERLAKRAKAVFQTEEGTVTAVNSCGIHDGASAVLIMEERTAQVHQFEPILRFVDSEAAAVHPHHPAIAPVPAVSRLLARRQLSIDEVDLIEINEAFAVKIAACARELCIPGDKLNVRGGALALGHPYAASGAILVTRLFYETQRRPGVRYVLAALGSGGGVGTAVLFEAVR</sequence>
<evidence type="ECO:0000256" key="2">
    <source>
        <dbReference type="ARBA" id="ARBA00022679"/>
    </source>
</evidence>
<keyword evidence="2 4" id="KW-0808">Transferase</keyword>
<gene>
    <name evidence="7" type="ORF">SD77_0859</name>
</gene>
<feature type="domain" description="Thiolase N-terminal" evidence="5">
    <location>
        <begin position="5"/>
        <end position="232"/>
    </location>
</feature>
<dbReference type="NCBIfam" id="TIGR01930">
    <property type="entry name" value="AcCoA-C-Actrans"/>
    <property type="match status" value="1"/>
</dbReference>
<organism evidence="7 8">
    <name type="scientific">Bacillus badius</name>
    <dbReference type="NCBI Taxonomy" id="1455"/>
    <lineage>
        <taxon>Bacteria</taxon>
        <taxon>Bacillati</taxon>
        <taxon>Bacillota</taxon>
        <taxon>Bacilli</taxon>
        <taxon>Bacillales</taxon>
        <taxon>Bacillaceae</taxon>
        <taxon>Pseudobacillus</taxon>
    </lineage>
</organism>
<comment type="caution">
    <text evidence="7">The sequence shown here is derived from an EMBL/GenBank/DDBJ whole genome shotgun (WGS) entry which is preliminary data.</text>
</comment>
<evidence type="ECO:0000256" key="3">
    <source>
        <dbReference type="ARBA" id="ARBA00023315"/>
    </source>
</evidence>
<protein>
    <submittedName>
        <fullName evidence="7">3-ketoacyl-CoA thiolase</fullName>
    </submittedName>
</protein>
<dbReference type="Pfam" id="PF00108">
    <property type="entry name" value="Thiolase_N"/>
    <property type="match status" value="1"/>
</dbReference>
<keyword evidence="8" id="KW-1185">Reference proteome</keyword>
<dbReference type="PANTHER" id="PTHR43853:SF3">
    <property type="entry name" value="ACETYL-COA C-ACETYLTRANSFERASE YHFS-RELATED"/>
    <property type="match status" value="1"/>
</dbReference>
<dbReference type="PANTHER" id="PTHR43853">
    <property type="entry name" value="3-KETOACYL-COA THIOLASE, PEROXISOMAL"/>
    <property type="match status" value="1"/>
</dbReference>
<evidence type="ECO:0000256" key="1">
    <source>
        <dbReference type="ARBA" id="ARBA00010982"/>
    </source>
</evidence>
<evidence type="ECO:0000259" key="5">
    <source>
        <dbReference type="Pfam" id="PF00108"/>
    </source>
</evidence>
<evidence type="ECO:0000313" key="7">
    <source>
        <dbReference type="EMBL" id="KIL77880.1"/>
    </source>
</evidence>
<dbReference type="InterPro" id="IPR002155">
    <property type="entry name" value="Thiolase"/>
</dbReference>
<dbReference type="NCBIfam" id="NF005212">
    <property type="entry name" value="PRK06690.1"/>
    <property type="match status" value="1"/>
</dbReference>
<dbReference type="PIRSF" id="PIRSF000429">
    <property type="entry name" value="Ac-CoA_Ac_transf"/>
    <property type="match status" value="1"/>
</dbReference>
<proteinExistence type="inferred from homology"/>
<dbReference type="SUPFAM" id="SSF53901">
    <property type="entry name" value="Thiolase-like"/>
    <property type="match status" value="2"/>
</dbReference>
<dbReference type="RefSeq" id="WP_041113939.1">
    <property type="nucleotide sequence ID" value="NZ_JARTHD010000017.1"/>
</dbReference>
<dbReference type="CDD" id="cd00751">
    <property type="entry name" value="thiolase"/>
    <property type="match status" value="1"/>
</dbReference>
<dbReference type="InterPro" id="IPR020617">
    <property type="entry name" value="Thiolase_C"/>
</dbReference>
<keyword evidence="3 4" id="KW-0012">Acyltransferase</keyword>
<evidence type="ECO:0000259" key="6">
    <source>
        <dbReference type="Pfam" id="PF02803"/>
    </source>
</evidence>
<dbReference type="EMBL" id="JXLP01000011">
    <property type="protein sequence ID" value="KIL77880.1"/>
    <property type="molecule type" value="Genomic_DNA"/>
</dbReference>
<dbReference type="PROSITE" id="PS00737">
    <property type="entry name" value="THIOLASE_2"/>
    <property type="match status" value="1"/>
</dbReference>
<evidence type="ECO:0000256" key="4">
    <source>
        <dbReference type="RuleBase" id="RU003557"/>
    </source>
</evidence>
<dbReference type="InterPro" id="IPR020613">
    <property type="entry name" value="Thiolase_CS"/>
</dbReference>
<dbReference type="InterPro" id="IPR020616">
    <property type="entry name" value="Thiolase_N"/>
</dbReference>
<dbReference type="InterPro" id="IPR050215">
    <property type="entry name" value="Thiolase-like_sf_Thiolase"/>
</dbReference>
<evidence type="ECO:0000313" key="8">
    <source>
        <dbReference type="Proteomes" id="UP000031982"/>
    </source>
</evidence>
<dbReference type="Gene3D" id="3.40.47.10">
    <property type="match status" value="2"/>
</dbReference>
<comment type="similarity">
    <text evidence="1 4">Belongs to the thiolase-like superfamily. Thiolase family.</text>
</comment>
<dbReference type="Pfam" id="PF02803">
    <property type="entry name" value="Thiolase_C"/>
    <property type="match status" value="1"/>
</dbReference>
<dbReference type="Proteomes" id="UP000031982">
    <property type="component" value="Unassembled WGS sequence"/>
</dbReference>
<dbReference type="InterPro" id="IPR016039">
    <property type="entry name" value="Thiolase-like"/>
</dbReference>
<reference evidence="7 8" key="1">
    <citation type="submission" date="2015-01" db="EMBL/GenBank/DDBJ databases">
        <title>Genome Assembly of Bacillus badius MTCC 1458.</title>
        <authorList>
            <person name="Verma A."/>
            <person name="Khatri I."/>
            <person name="Mual P."/>
            <person name="Subramanian S."/>
            <person name="Krishnamurthi S."/>
        </authorList>
    </citation>
    <scope>NUCLEOTIDE SEQUENCE [LARGE SCALE GENOMIC DNA]</scope>
    <source>
        <strain evidence="7 8">MTCC 1458</strain>
    </source>
</reference>
<accession>A0ABR5ATD5</accession>
<feature type="domain" description="Thiolase C-terminal" evidence="6">
    <location>
        <begin position="242"/>
        <end position="362"/>
    </location>
</feature>
<name>A0ABR5ATD5_BACBA</name>